<accession>A0ABW0N4D3</accession>
<dbReference type="RefSeq" id="WP_345173860.1">
    <property type="nucleotide sequence ID" value="NZ_BAABFQ010000005.1"/>
</dbReference>
<evidence type="ECO:0000256" key="4">
    <source>
        <dbReference type="ARBA" id="ARBA00022989"/>
    </source>
</evidence>
<evidence type="ECO:0000256" key="3">
    <source>
        <dbReference type="ARBA" id="ARBA00022692"/>
    </source>
</evidence>
<protein>
    <submittedName>
        <fullName evidence="7">APC family permease</fullName>
    </submittedName>
</protein>
<evidence type="ECO:0000256" key="6">
    <source>
        <dbReference type="SAM" id="Phobius"/>
    </source>
</evidence>
<feature type="transmembrane region" description="Helical" evidence="6">
    <location>
        <begin position="83"/>
        <end position="109"/>
    </location>
</feature>
<keyword evidence="8" id="KW-1185">Reference proteome</keyword>
<dbReference type="Pfam" id="PF13520">
    <property type="entry name" value="AA_permease_2"/>
    <property type="match status" value="1"/>
</dbReference>
<feature type="transmembrane region" description="Helical" evidence="6">
    <location>
        <begin position="262"/>
        <end position="284"/>
    </location>
</feature>
<comment type="caution">
    <text evidence="7">The sequence shown here is derived from an EMBL/GenBank/DDBJ whole genome shotgun (WGS) entry which is preliminary data.</text>
</comment>
<name>A0ABW0N4D3_9ACTN</name>
<dbReference type="PIRSF" id="PIRSF006060">
    <property type="entry name" value="AA_transporter"/>
    <property type="match status" value="1"/>
</dbReference>
<gene>
    <name evidence="7" type="ORF">ACFPKY_18360</name>
</gene>
<dbReference type="InterPro" id="IPR050367">
    <property type="entry name" value="APC_superfamily"/>
</dbReference>
<feature type="transmembrane region" description="Helical" evidence="6">
    <location>
        <begin position="341"/>
        <end position="360"/>
    </location>
</feature>
<feature type="transmembrane region" description="Helical" evidence="6">
    <location>
        <begin position="41"/>
        <end position="62"/>
    </location>
</feature>
<evidence type="ECO:0000313" key="7">
    <source>
        <dbReference type="EMBL" id="MFC5495081.1"/>
    </source>
</evidence>
<feature type="transmembrane region" description="Helical" evidence="6">
    <location>
        <begin position="316"/>
        <end position="335"/>
    </location>
</feature>
<keyword evidence="3 6" id="KW-0812">Transmembrane</keyword>
<feature type="transmembrane region" description="Helical" evidence="6">
    <location>
        <begin position="180"/>
        <end position="201"/>
    </location>
</feature>
<feature type="transmembrane region" description="Helical" evidence="6">
    <location>
        <begin position="146"/>
        <end position="168"/>
    </location>
</feature>
<proteinExistence type="predicted"/>
<evidence type="ECO:0000256" key="2">
    <source>
        <dbReference type="ARBA" id="ARBA00022475"/>
    </source>
</evidence>
<keyword evidence="5 6" id="KW-0472">Membrane</keyword>
<dbReference type="PANTHER" id="PTHR42770">
    <property type="entry name" value="AMINO ACID TRANSPORTER-RELATED"/>
    <property type="match status" value="1"/>
</dbReference>
<feature type="transmembrane region" description="Helical" evidence="6">
    <location>
        <begin position="367"/>
        <end position="384"/>
    </location>
</feature>
<evidence type="ECO:0000256" key="5">
    <source>
        <dbReference type="ARBA" id="ARBA00023136"/>
    </source>
</evidence>
<reference evidence="8" key="1">
    <citation type="journal article" date="2019" name="Int. J. Syst. Evol. Microbiol.">
        <title>The Global Catalogue of Microorganisms (GCM) 10K type strain sequencing project: providing services to taxonomists for standard genome sequencing and annotation.</title>
        <authorList>
            <consortium name="The Broad Institute Genomics Platform"/>
            <consortium name="The Broad Institute Genome Sequencing Center for Infectious Disease"/>
            <person name="Wu L."/>
            <person name="Ma J."/>
        </authorList>
    </citation>
    <scope>NUCLEOTIDE SEQUENCE [LARGE SCALE GENOMIC DNA]</scope>
    <source>
        <strain evidence="8">KACC 13778</strain>
    </source>
</reference>
<feature type="transmembrane region" description="Helical" evidence="6">
    <location>
        <begin position="221"/>
        <end position="242"/>
    </location>
</feature>
<evidence type="ECO:0000313" key="8">
    <source>
        <dbReference type="Proteomes" id="UP001595956"/>
    </source>
</evidence>
<keyword evidence="2" id="KW-1003">Cell membrane</keyword>
<dbReference type="Proteomes" id="UP001595956">
    <property type="component" value="Unassembled WGS sequence"/>
</dbReference>
<comment type="subcellular location">
    <subcellularLocation>
        <location evidence="1">Cell membrane</location>
        <topology evidence="1">Multi-pass membrane protein</topology>
    </subcellularLocation>
</comment>
<dbReference type="PANTHER" id="PTHR42770:SF13">
    <property type="entry name" value="L-METHIONINE_BRANCHED-CHAIN AMINO ACID EXPORTER YJEH"/>
    <property type="match status" value="1"/>
</dbReference>
<sequence length="428" mass="43500">MTHGSLGVPQGAALTLGAVLGTGVISLPALAAHEAGPASLVAWLGLVLLSVPLATTFAALGARHPDGGGVSTYVRRAFGGQAATVIGWCFYFAIPVGAPAAAGFAGAYVADSVGGGRQTQLLTAGALIAVVAVMNWYGVRVSGRAQLVIAAALALLLTVATLVSLPHASAENLTPFAPHGWAAIGTAAALLIWAFAGWEVVTSLSGDYRDPEHDIPRATAIALVVMAVLYLGIAFATVAVLGPDTGKAPLSDLLVLGFGEPARAVTTVVAVLLSLGAMNAYFAGSARLGAALGRDGSLPVWFARGSTAGEVPRRSLLVVTAGALATLAAIAVVDVQIERTMMLVTGAFTIVYLVGTAAAMKLLPRRTWVWRGAVISFVATFALLAFTGRYLLPQLVVALAALAWTAQRSRRARRAGGSAALVPAGPEE</sequence>
<feature type="transmembrane region" description="Helical" evidence="6">
    <location>
        <begin position="121"/>
        <end position="139"/>
    </location>
</feature>
<keyword evidence="4 6" id="KW-1133">Transmembrane helix</keyword>
<evidence type="ECO:0000256" key="1">
    <source>
        <dbReference type="ARBA" id="ARBA00004651"/>
    </source>
</evidence>
<organism evidence="7 8">
    <name type="scientific">Nocardioides caricicola</name>
    <dbReference type="NCBI Taxonomy" id="634770"/>
    <lineage>
        <taxon>Bacteria</taxon>
        <taxon>Bacillati</taxon>
        <taxon>Actinomycetota</taxon>
        <taxon>Actinomycetes</taxon>
        <taxon>Propionibacteriales</taxon>
        <taxon>Nocardioidaceae</taxon>
        <taxon>Nocardioides</taxon>
    </lineage>
</organism>
<dbReference type="Gene3D" id="1.20.1740.10">
    <property type="entry name" value="Amino acid/polyamine transporter I"/>
    <property type="match status" value="1"/>
</dbReference>
<dbReference type="EMBL" id="JBHSMD010000006">
    <property type="protein sequence ID" value="MFC5495081.1"/>
    <property type="molecule type" value="Genomic_DNA"/>
</dbReference>
<dbReference type="InterPro" id="IPR002293">
    <property type="entry name" value="AA/rel_permease1"/>
</dbReference>